<evidence type="ECO:0000259" key="4">
    <source>
        <dbReference type="Pfam" id="PF00931"/>
    </source>
</evidence>
<dbReference type="Pfam" id="PF23559">
    <property type="entry name" value="WHD_DRP"/>
    <property type="match status" value="1"/>
</dbReference>
<feature type="domain" description="R13L1/DRL21-like LRR repeat region" evidence="6">
    <location>
        <begin position="810"/>
        <end position="932"/>
    </location>
</feature>
<dbReference type="PANTHER" id="PTHR36766:SF64">
    <property type="entry name" value="OS12G0206100 PROTEIN"/>
    <property type="match status" value="1"/>
</dbReference>
<dbReference type="InterPro" id="IPR032675">
    <property type="entry name" value="LRR_dom_sf"/>
</dbReference>
<dbReference type="InterPro" id="IPR042197">
    <property type="entry name" value="Apaf_helical"/>
</dbReference>
<evidence type="ECO:0000259" key="6">
    <source>
        <dbReference type="Pfam" id="PF25019"/>
    </source>
</evidence>
<dbReference type="Gramene" id="HORVU.MOREX.r3.5HG0537840.1">
    <property type="protein sequence ID" value="HORVU.MOREX.r3.5HG0537840.1.CDS1"/>
    <property type="gene ID" value="HORVU.MOREX.r3.5HG0537840"/>
</dbReference>
<dbReference type="InterPro" id="IPR027417">
    <property type="entry name" value="P-loop_NTPase"/>
</dbReference>
<feature type="domain" description="Disease resistance protein winged helix" evidence="5">
    <location>
        <begin position="540"/>
        <end position="612"/>
    </location>
</feature>
<proteinExistence type="predicted"/>
<sequence>MEVAVGSAASLLGKVWTTLSDGLVAAYVDSLQLGQNSEEIRDKLLHTQGLLHNAQLVSDVRHNPGLHRLLEKLSRDADQAEDLLDELHYFQIHDRLHATNHATTQTSTALHAGTALGHTLTSLLHCFSCSSSTPKVKSDAAAAAGGAPRRVTNTLGTLLHCLSCSSCTPKIKRNGGGAAAAVAGVGGGDAVAGITTNSNSATVDDNVDTLLHFDRVSMSRQIKSVLQAMQSHCDSVSNLLGTIPTNSTPVVLRRPQTVSMIIQDTLHGRRDTFEEAVDRITDTIGAATKTVSVLPIVGPGGIGKTTFLQHLYNDARTQEHFHVKVWVCVSTDFDVLKLTREIIGCIPATGGAGSSSVANETTNLDQLQRSIAERLKSKRFLIVLDDIWKCDGEDQWKTLLAPFTKGEAKGSMLLVTTRFPKVADMVKTLDPLELRGLESNAFFTFFEACIFGGDDKPEHYEYDLAGIARKIADKLKGSPLAAKTVGKLLHKDLSREHWNGVLGNHQWLEQQKDDDIMPSLKISYDFLPFDLKKSFSYCGLFPEDHEFTSSEINHFWVSTGIIDSKHQANRDYLEELVDNGFFMKKKSNYWDNIYNQMKEFDCYVMHDLMHELSRSVSAQECLNISGLDFRADATPQSVRHLSINIEDRYDANFEQEMCKLRERIYIANLRTLMIFREYEEERITKLLKDTFKEINSLRVLFIVVKSAESFPYRFSKLIHLQYLKITSSFYSDREMRLPGTLSRFYHLKFLDLDGWRGGSDLPEDFSHLENLLDFRAESELHSNIRNVGKMKHLQELKKFHVKQESMGFELSELGALTELERKLIIRGLEHVATMEEATAAKLMLKRSLKELGLHWDNSNRPTTDADIVDALRPHPNLRALTIANHGGTIGPSWLCLDIWLKSLETLILEGISWSILPPFGTLPNLKGLTLKKISGMHQFGLGCGGAPGECFMRLKEVEFYEMPELAEWVVEPNCYSFPSLEMIICIDCPRLCVMPLSEVSCTNLRRLEVSGCPKMCLLSMPHTSTLTDLVVKTGGRADPETLLSYDGKKLVVRGYGGALAYHNVDKVEEMDIDNVSHISLTHIEKFKSLTELSVGRCDGLFPEELDGSFVLRSVKSLKLDISHLSSSSSKSSSSKVLNCFPAVSVLEIVGYGNHDYEECVMQLPSSSSLQELTFSKCRGLVLVPVEKEANIGGGIQEGNSLLQSLTISDCHKLFSRWPSLGTGESADTIIYPFPASLRELDVWDEPSMKSMGLLSNLTSLTRLRLGRCSNLTVDGFNPLIAVNLTELQVCQCNTLAADMLSEVASHSHSHSHSHSQRAELLPAESYMSRLEVLSVDGIYGLLVAPICNFLAPALRTLEFDSDRRTESLTEEQEKALQLLTSLQNLGFIYCAVLGSLPQGLHRLSSLEELRVVHCPNIRSMPKEGLPLSLRKFQVLNVGSAEMKEQIEKIKRTSPDLSVDYY</sequence>
<dbReference type="RefSeq" id="XP_044950043.1">
    <property type="nucleotide sequence ID" value="XM_045094108.1"/>
</dbReference>
<dbReference type="InterPro" id="IPR002182">
    <property type="entry name" value="NB-ARC"/>
</dbReference>
<evidence type="ECO:0008006" key="9">
    <source>
        <dbReference type="Google" id="ProtNLM"/>
    </source>
</evidence>
<dbReference type="OrthoDB" id="655895at2759"/>
<dbReference type="EnsemblPlants" id="HORVU.MOREX.r3.5HG0537840.1">
    <property type="protein sequence ID" value="HORVU.MOREX.r3.5HG0537840.1.CDS1"/>
    <property type="gene ID" value="HORVU.MOREX.r3.5HG0537840"/>
</dbReference>
<organism evidence="7 8">
    <name type="scientific">Hordeum vulgare subsp. vulgare</name>
    <name type="common">Domesticated barley</name>
    <dbReference type="NCBI Taxonomy" id="112509"/>
    <lineage>
        <taxon>Eukaryota</taxon>
        <taxon>Viridiplantae</taxon>
        <taxon>Streptophyta</taxon>
        <taxon>Embryophyta</taxon>
        <taxon>Tracheophyta</taxon>
        <taxon>Spermatophyta</taxon>
        <taxon>Magnoliopsida</taxon>
        <taxon>Liliopsida</taxon>
        <taxon>Poales</taxon>
        <taxon>Poaceae</taxon>
        <taxon>BOP clade</taxon>
        <taxon>Pooideae</taxon>
        <taxon>Triticodae</taxon>
        <taxon>Triticeae</taxon>
        <taxon>Hordeinae</taxon>
        <taxon>Hordeum</taxon>
    </lineage>
</organism>
<dbReference type="SUPFAM" id="SSF52058">
    <property type="entry name" value="L domain-like"/>
    <property type="match status" value="1"/>
</dbReference>
<dbReference type="SUPFAM" id="SSF52047">
    <property type="entry name" value="RNI-like"/>
    <property type="match status" value="1"/>
</dbReference>
<evidence type="ECO:0000256" key="2">
    <source>
        <dbReference type="ARBA" id="ARBA00022737"/>
    </source>
</evidence>
<dbReference type="Gene3D" id="1.10.8.430">
    <property type="entry name" value="Helical domain of apoptotic protease-activating factors"/>
    <property type="match status" value="1"/>
</dbReference>
<dbReference type="Gramene" id="HORVU.MOREX.r2.5HG0447540.1">
    <property type="protein sequence ID" value="HORVU.MOREX.r2.5HG0447540.1.CDS.1"/>
    <property type="gene ID" value="HORVU.MOREX.r2.5HG0447540"/>
</dbReference>
<protein>
    <recommendedName>
        <fullName evidence="9">NB-ARC domain-containing protein</fullName>
    </recommendedName>
</protein>
<dbReference type="Pfam" id="PF00931">
    <property type="entry name" value="NB-ARC"/>
    <property type="match status" value="1"/>
</dbReference>
<dbReference type="Pfam" id="PF25019">
    <property type="entry name" value="LRR_R13L1-DRL21"/>
    <property type="match status" value="1"/>
</dbReference>
<evidence type="ECO:0000256" key="1">
    <source>
        <dbReference type="ARBA" id="ARBA00022614"/>
    </source>
</evidence>
<reference evidence="8" key="1">
    <citation type="journal article" date="2012" name="Nature">
        <title>A physical, genetic and functional sequence assembly of the barley genome.</title>
        <authorList>
            <consortium name="The International Barley Genome Sequencing Consortium"/>
            <person name="Mayer K.F."/>
            <person name="Waugh R."/>
            <person name="Brown J.W."/>
            <person name="Schulman A."/>
            <person name="Langridge P."/>
            <person name="Platzer M."/>
            <person name="Fincher G.B."/>
            <person name="Muehlbauer G.J."/>
            <person name="Sato K."/>
            <person name="Close T.J."/>
            <person name="Wise R.P."/>
            <person name="Stein N."/>
        </authorList>
    </citation>
    <scope>NUCLEOTIDE SEQUENCE [LARGE SCALE GENOMIC DNA]</scope>
    <source>
        <strain evidence="8">cv. Morex</strain>
    </source>
</reference>
<gene>
    <name evidence="7" type="primary">LOC123399720</name>
</gene>
<reference evidence="7" key="3">
    <citation type="submission" date="2022-01" db="UniProtKB">
        <authorList>
            <consortium name="EnsemblPlants"/>
        </authorList>
    </citation>
    <scope>IDENTIFICATION</scope>
    <source>
        <strain evidence="7">subsp. vulgare</strain>
    </source>
</reference>
<evidence type="ECO:0000313" key="7">
    <source>
        <dbReference type="EnsemblPlants" id="HORVU.MOREX.r3.5HG0537840.1.CDS1"/>
    </source>
</evidence>
<evidence type="ECO:0000256" key="3">
    <source>
        <dbReference type="ARBA" id="ARBA00022821"/>
    </source>
</evidence>
<name>A0A8I6YF82_HORVV</name>
<dbReference type="Proteomes" id="UP000011116">
    <property type="component" value="Chromosome 5H"/>
</dbReference>
<dbReference type="InterPro" id="IPR056789">
    <property type="entry name" value="LRR_R13L1-DRL21"/>
</dbReference>
<dbReference type="SUPFAM" id="SSF52540">
    <property type="entry name" value="P-loop containing nucleoside triphosphate hydrolases"/>
    <property type="match status" value="1"/>
</dbReference>
<dbReference type="Gene3D" id="3.40.50.300">
    <property type="entry name" value="P-loop containing nucleotide triphosphate hydrolases"/>
    <property type="match status" value="1"/>
</dbReference>
<dbReference type="Gene3D" id="3.80.10.10">
    <property type="entry name" value="Ribonuclease Inhibitor"/>
    <property type="match status" value="3"/>
</dbReference>
<dbReference type="GO" id="GO:0006952">
    <property type="term" value="P:defense response"/>
    <property type="evidence" value="ECO:0007669"/>
    <property type="project" value="UniProtKB-KW"/>
</dbReference>
<evidence type="ECO:0000313" key="8">
    <source>
        <dbReference type="Proteomes" id="UP000011116"/>
    </source>
</evidence>
<dbReference type="KEGG" id="hvg:123399720"/>
<dbReference type="GO" id="GO:0043531">
    <property type="term" value="F:ADP binding"/>
    <property type="evidence" value="ECO:0007669"/>
    <property type="project" value="InterPro"/>
</dbReference>
<dbReference type="InterPro" id="IPR036388">
    <property type="entry name" value="WH-like_DNA-bd_sf"/>
</dbReference>
<dbReference type="Gene3D" id="1.10.10.10">
    <property type="entry name" value="Winged helix-like DNA-binding domain superfamily/Winged helix DNA-binding domain"/>
    <property type="match status" value="1"/>
</dbReference>
<dbReference type="PRINTS" id="PR00364">
    <property type="entry name" value="DISEASERSIST"/>
</dbReference>
<keyword evidence="3" id="KW-0611">Plant defense</keyword>
<reference evidence="7" key="2">
    <citation type="submission" date="2020-10" db="EMBL/GenBank/DDBJ databases">
        <authorList>
            <person name="Scholz U."/>
            <person name="Mascher M."/>
            <person name="Fiebig A."/>
        </authorList>
    </citation>
    <scope>NUCLEOTIDE SEQUENCE [LARGE SCALE GENOMIC DNA]</scope>
    <source>
        <strain evidence="7">cv. Morex</strain>
    </source>
</reference>
<keyword evidence="1" id="KW-0433">Leucine-rich repeat</keyword>
<dbReference type="PANTHER" id="PTHR36766">
    <property type="entry name" value="PLANT BROAD-SPECTRUM MILDEW RESISTANCE PROTEIN RPW8"/>
    <property type="match status" value="1"/>
</dbReference>
<accession>A0A8I6YF82</accession>
<evidence type="ECO:0000259" key="5">
    <source>
        <dbReference type="Pfam" id="PF23559"/>
    </source>
</evidence>
<dbReference type="InterPro" id="IPR058922">
    <property type="entry name" value="WHD_DRP"/>
</dbReference>
<dbReference type="GeneID" id="123399720"/>
<feature type="domain" description="NB-ARC" evidence="4">
    <location>
        <begin position="274"/>
        <end position="452"/>
    </location>
</feature>
<keyword evidence="2" id="KW-0677">Repeat</keyword>
<keyword evidence="8" id="KW-1185">Reference proteome</keyword>